<dbReference type="Proteomes" id="UP000257131">
    <property type="component" value="Unassembled WGS sequence"/>
</dbReference>
<evidence type="ECO:0000313" key="4">
    <source>
        <dbReference type="EMBL" id="REC58080.1"/>
    </source>
</evidence>
<comment type="caution">
    <text evidence="4">The sequence shown here is derived from an EMBL/GenBank/DDBJ whole genome shotgun (WGS) entry which is preliminary data.</text>
</comment>
<dbReference type="PROSITE" id="PS51257">
    <property type="entry name" value="PROKAR_LIPOPROTEIN"/>
    <property type="match status" value="1"/>
</dbReference>
<protein>
    <submittedName>
        <fullName evidence="4">Outer membrane protein assembly factor BamE</fullName>
    </submittedName>
</protein>
<dbReference type="OrthoDB" id="7203955at2"/>
<dbReference type="AlphaFoldDB" id="A0A3D9BX06"/>
<dbReference type="GO" id="GO:0019867">
    <property type="term" value="C:outer membrane"/>
    <property type="evidence" value="ECO:0007669"/>
    <property type="project" value="InterPro"/>
</dbReference>
<dbReference type="EMBL" id="QOHR01000004">
    <property type="protein sequence ID" value="REC58080.1"/>
    <property type="molecule type" value="Genomic_DNA"/>
</dbReference>
<dbReference type="InterPro" id="IPR007450">
    <property type="entry name" value="BamE_dom"/>
</dbReference>
<gene>
    <name evidence="4" type="ORF">DRV84_05735</name>
</gene>
<reference evidence="4 5" key="1">
    <citation type="journal article" date="2017" name="Int. J. Syst. Evol. Microbiol.">
        <title>Rhodosalinus sediminis gen. nov., sp. nov., isolated from marine saltern.</title>
        <authorList>
            <person name="Guo L.Y."/>
            <person name="Ling S.K."/>
            <person name="Li C.M."/>
            <person name="Chen G.J."/>
            <person name="Du Z.J."/>
        </authorList>
    </citation>
    <scope>NUCLEOTIDE SEQUENCE [LARGE SCALE GENOMIC DNA]</scope>
    <source>
        <strain evidence="4 5">WDN1C137</strain>
    </source>
</reference>
<dbReference type="InterPro" id="IPR037873">
    <property type="entry name" value="BamE-like"/>
</dbReference>
<keyword evidence="1" id="KW-0732">Signal</keyword>
<dbReference type="Gene3D" id="3.30.1450.10">
    <property type="match status" value="1"/>
</dbReference>
<proteinExistence type="predicted"/>
<evidence type="ECO:0000313" key="5">
    <source>
        <dbReference type="Proteomes" id="UP000257131"/>
    </source>
</evidence>
<feature type="domain" description="Outer membrane protein assembly factor BamE" evidence="3">
    <location>
        <begin position="31"/>
        <end position="105"/>
    </location>
</feature>
<keyword evidence="5" id="KW-1185">Reference proteome</keyword>
<organism evidence="4 5">
    <name type="scientific">Rhodosalinus sediminis</name>
    <dbReference type="NCBI Taxonomy" id="1940533"/>
    <lineage>
        <taxon>Bacteria</taxon>
        <taxon>Pseudomonadati</taxon>
        <taxon>Pseudomonadota</taxon>
        <taxon>Alphaproteobacteria</taxon>
        <taxon>Rhodobacterales</taxon>
        <taxon>Paracoccaceae</taxon>
        <taxon>Rhodosalinus</taxon>
    </lineage>
</organism>
<name>A0A3D9BX06_9RHOB</name>
<evidence type="ECO:0000256" key="1">
    <source>
        <dbReference type="ARBA" id="ARBA00022729"/>
    </source>
</evidence>
<dbReference type="RefSeq" id="WP_115978918.1">
    <property type="nucleotide sequence ID" value="NZ_QOHR01000004.1"/>
</dbReference>
<accession>A0A3D9BX06</accession>
<sequence>MRKTTGGRTWLTLLAGAAILAGCSAQYRDHGYVPPAEDLAEIEVGDTRESVRETIGAPTTSALADESGYYYVSSRMRHFAWRAPEEVSREIVAVSFSDAGTVTNVERYGLEDGVAVPLERRVTESGGSRGVLRQLLSRLGGFSPGTFLEE</sequence>
<dbReference type="Pfam" id="PF04355">
    <property type="entry name" value="BamE"/>
    <property type="match status" value="1"/>
</dbReference>
<evidence type="ECO:0000259" key="3">
    <source>
        <dbReference type="Pfam" id="PF04355"/>
    </source>
</evidence>
<keyword evidence="2" id="KW-0472">Membrane</keyword>
<evidence type="ECO:0000256" key="2">
    <source>
        <dbReference type="ARBA" id="ARBA00023136"/>
    </source>
</evidence>